<evidence type="ECO:0000313" key="3">
    <source>
        <dbReference type="Proteomes" id="UP000324748"/>
    </source>
</evidence>
<evidence type="ECO:0000313" key="1">
    <source>
        <dbReference type="EMBL" id="KAA1107652.1"/>
    </source>
</evidence>
<evidence type="ECO:0000313" key="2">
    <source>
        <dbReference type="EMBL" id="KAA1124552.1"/>
    </source>
</evidence>
<name>A0A5B0Q3H1_PUCGR</name>
<reference evidence="3 4" key="1">
    <citation type="submission" date="2019-05" db="EMBL/GenBank/DDBJ databases">
        <title>Emergence of the Ug99 lineage of the wheat stem rust pathogen through somatic hybridization.</title>
        <authorList>
            <person name="Li F."/>
            <person name="Upadhyaya N.M."/>
            <person name="Sperschneider J."/>
            <person name="Matny O."/>
            <person name="Nguyen-Phuc H."/>
            <person name="Mago R."/>
            <person name="Raley C."/>
            <person name="Miller M.E."/>
            <person name="Silverstein K.A.T."/>
            <person name="Henningsen E."/>
            <person name="Hirsch C.D."/>
            <person name="Visser B."/>
            <person name="Pretorius Z.A."/>
            <person name="Steffenson B.J."/>
            <person name="Schwessinger B."/>
            <person name="Dodds P.N."/>
            <person name="Figueroa M."/>
        </authorList>
    </citation>
    <scope>NUCLEOTIDE SEQUENCE [LARGE SCALE GENOMIC DNA]</scope>
    <source>
        <strain evidence="1">21-0</strain>
        <strain evidence="2 4">Ug99</strain>
    </source>
</reference>
<sequence length="223" mass="23844">MGLPSDGTMQVVWCCKPVWALAQVGRKRGQVGLADPKPHVAPSKPNLAYTQAWLGTSQSWGGSGQSLAWPSPSESATQAKTNEWCWLVSGVVVGSGFVVGGSGEPRAWVRPSQTWACAKIRATRELPTQAPWAMAQAPVTLGHAGLGPVPRLACNTIYPISRGSSVQSGPSGCRWNEVNFNRVVLSGQSVPPLMALSRLDILTRIRLGVHHPQHDFILPPSQT</sequence>
<proteinExistence type="predicted"/>
<comment type="caution">
    <text evidence="1">The sequence shown here is derived from an EMBL/GenBank/DDBJ whole genome shotgun (WGS) entry which is preliminary data.</text>
</comment>
<dbReference type="EMBL" id="VSWC01000029">
    <property type="protein sequence ID" value="KAA1107652.1"/>
    <property type="molecule type" value="Genomic_DNA"/>
</dbReference>
<protein>
    <submittedName>
        <fullName evidence="1">Uncharacterized protein</fullName>
    </submittedName>
</protein>
<dbReference type="EMBL" id="VDEP01000203">
    <property type="protein sequence ID" value="KAA1124552.1"/>
    <property type="molecule type" value="Genomic_DNA"/>
</dbReference>
<keyword evidence="3" id="KW-1185">Reference proteome</keyword>
<dbReference type="Proteomes" id="UP000325313">
    <property type="component" value="Unassembled WGS sequence"/>
</dbReference>
<evidence type="ECO:0000313" key="4">
    <source>
        <dbReference type="Proteomes" id="UP000325313"/>
    </source>
</evidence>
<dbReference type="AlphaFoldDB" id="A0A5B0Q3H1"/>
<accession>A0A5B0Q3H1</accession>
<dbReference type="Proteomes" id="UP000324748">
    <property type="component" value="Unassembled WGS sequence"/>
</dbReference>
<gene>
    <name evidence="1" type="ORF">PGT21_020975</name>
    <name evidence="2" type="ORF">PGTUg99_014670</name>
</gene>
<organism evidence="1 3">
    <name type="scientific">Puccinia graminis f. sp. tritici</name>
    <dbReference type="NCBI Taxonomy" id="56615"/>
    <lineage>
        <taxon>Eukaryota</taxon>
        <taxon>Fungi</taxon>
        <taxon>Dikarya</taxon>
        <taxon>Basidiomycota</taxon>
        <taxon>Pucciniomycotina</taxon>
        <taxon>Pucciniomycetes</taxon>
        <taxon>Pucciniales</taxon>
        <taxon>Pucciniaceae</taxon>
        <taxon>Puccinia</taxon>
    </lineage>
</organism>